<protein>
    <submittedName>
        <fullName evidence="3">Uncharacterized protein</fullName>
    </submittedName>
</protein>
<dbReference type="AlphaFoldDB" id="A0A1H0F5B0"/>
<proteinExistence type="predicted"/>
<keyword evidence="2" id="KW-0732">Signal</keyword>
<dbReference type="Proteomes" id="UP000198704">
    <property type="component" value="Unassembled WGS sequence"/>
</dbReference>
<reference evidence="4" key="1">
    <citation type="submission" date="2016-10" db="EMBL/GenBank/DDBJ databases">
        <authorList>
            <person name="Varghese N."/>
            <person name="Submissions S."/>
        </authorList>
    </citation>
    <scope>NUCLEOTIDE SEQUENCE [LARGE SCALE GENOMIC DNA]</scope>
    <source>
        <strain evidence="4">BL47</strain>
    </source>
</reference>
<gene>
    <name evidence="3" type="ORF">SAMN05216360_112130</name>
</gene>
<evidence type="ECO:0000313" key="3">
    <source>
        <dbReference type="EMBL" id="SDN89844.1"/>
    </source>
</evidence>
<evidence type="ECO:0000256" key="2">
    <source>
        <dbReference type="SAM" id="SignalP"/>
    </source>
</evidence>
<dbReference type="RefSeq" id="WP_091718731.1">
    <property type="nucleotide sequence ID" value="NZ_FNHS01000012.1"/>
</dbReference>
<keyword evidence="4" id="KW-1185">Reference proteome</keyword>
<feature type="compositionally biased region" description="Basic and acidic residues" evidence="1">
    <location>
        <begin position="30"/>
        <end position="39"/>
    </location>
</feature>
<evidence type="ECO:0000313" key="4">
    <source>
        <dbReference type="Proteomes" id="UP000198704"/>
    </source>
</evidence>
<accession>A0A1H0F5B0</accession>
<organism evidence="3 4">
    <name type="scientific">Methylobacterium phyllostachyos</name>
    <dbReference type="NCBI Taxonomy" id="582672"/>
    <lineage>
        <taxon>Bacteria</taxon>
        <taxon>Pseudomonadati</taxon>
        <taxon>Pseudomonadota</taxon>
        <taxon>Alphaproteobacteria</taxon>
        <taxon>Hyphomicrobiales</taxon>
        <taxon>Methylobacteriaceae</taxon>
        <taxon>Methylobacterium</taxon>
    </lineage>
</organism>
<sequence length="89" mass="8604">MQRLPIIVLATLALGGTALAAEQGAASRTPGHEMQDHGSRAGSPGASGYAPGHEMKSGTSDSTGSTSRMGGSGAGTSGTTSTSGSGTRR</sequence>
<feature type="compositionally biased region" description="Low complexity" evidence="1">
    <location>
        <begin position="77"/>
        <end position="89"/>
    </location>
</feature>
<feature type="compositionally biased region" description="Low complexity" evidence="1">
    <location>
        <begin position="40"/>
        <end position="69"/>
    </location>
</feature>
<feature type="region of interest" description="Disordered" evidence="1">
    <location>
        <begin position="21"/>
        <end position="89"/>
    </location>
</feature>
<name>A0A1H0F5B0_9HYPH</name>
<evidence type="ECO:0000256" key="1">
    <source>
        <dbReference type="SAM" id="MobiDB-lite"/>
    </source>
</evidence>
<feature type="signal peptide" evidence="2">
    <location>
        <begin position="1"/>
        <end position="20"/>
    </location>
</feature>
<feature type="chain" id="PRO_5011673120" evidence="2">
    <location>
        <begin position="21"/>
        <end position="89"/>
    </location>
</feature>
<dbReference type="EMBL" id="FNHS01000012">
    <property type="protein sequence ID" value="SDN89844.1"/>
    <property type="molecule type" value="Genomic_DNA"/>
</dbReference>